<proteinExistence type="predicted"/>
<evidence type="ECO:0000313" key="2">
    <source>
        <dbReference type="EMBL" id="TDP89636.1"/>
    </source>
</evidence>
<evidence type="ECO:0000313" key="3">
    <source>
        <dbReference type="Proteomes" id="UP000295444"/>
    </source>
</evidence>
<dbReference type="EMBL" id="SNXZ01000012">
    <property type="protein sequence ID" value="TDP89636.1"/>
    <property type="molecule type" value="Genomic_DNA"/>
</dbReference>
<reference evidence="2 3" key="1">
    <citation type="submission" date="2019-03" db="EMBL/GenBank/DDBJ databases">
        <title>Genomic Encyclopedia of Type Strains, Phase IV (KMG-IV): sequencing the most valuable type-strain genomes for metagenomic binning, comparative biology and taxonomic classification.</title>
        <authorList>
            <person name="Goeker M."/>
        </authorList>
    </citation>
    <scope>NUCLEOTIDE SEQUENCE [LARGE SCALE GENOMIC DNA]</scope>
    <source>
        <strain evidence="2 3">DSM 45361</strain>
    </source>
</reference>
<feature type="domain" description="HTH cro/C1-type" evidence="1">
    <location>
        <begin position="12"/>
        <end position="65"/>
    </location>
</feature>
<evidence type="ECO:0000259" key="1">
    <source>
        <dbReference type="PROSITE" id="PS50943"/>
    </source>
</evidence>
<dbReference type="OrthoDB" id="5184419at2"/>
<dbReference type="Pfam" id="PF13560">
    <property type="entry name" value="HTH_31"/>
    <property type="match status" value="1"/>
</dbReference>
<dbReference type="AlphaFoldDB" id="A0A4R6RUB4"/>
<accession>A0A4R6RUB4</accession>
<dbReference type="Proteomes" id="UP000295444">
    <property type="component" value="Unassembled WGS sequence"/>
</dbReference>
<dbReference type="CDD" id="cd00093">
    <property type="entry name" value="HTH_XRE"/>
    <property type="match status" value="1"/>
</dbReference>
<name>A0A4R6RUB4_LABRH</name>
<keyword evidence="3" id="KW-1185">Reference proteome</keyword>
<sequence>MESVPHDVGPRLRTMRIEKGHSLSAFARRVFYTKGYLSRVETGLQLPSLEFIRRCEAELDAPGELVPPAGTSATSATSVQSPAAAAPGDDEVWLMTMAPIGSAFTPITRREALLGGIAAGTALARWSTPVADPGDCVARHRQIFDATRELGQSAPPSVVMPMLVGQAQALRRLSASTPARVGIEVAVLAARTAEFAGWMAQEDGDDAAALWWTDRAVEVATAVGDDYVASYALVRRALITLYRGDAPATIALASQARSRPGTPARIRGLAAQREAQGHALAGDYDACMRALDEAGRLLRDWQADAPTGPVIGTAHVTDPVAVVSGWCLYDLGRPREAAAVLDTEVPRIPSSAVRARTRFGARHALAHAASGEVEHACLLTRQIINNLAFVQSATILTDLRKLAKALRRWPKNPHVRALDPALTAALSPAA</sequence>
<dbReference type="SUPFAM" id="SSF47413">
    <property type="entry name" value="lambda repressor-like DNA-binding domains"/>
    <property type="match status" value="1"/>
</dbReference>
<dbReference type="InterPro" id="IPR001387">
    <property type="entry name" value="Cro/C1-type_HTH"/>
</dbReference>
<organism evidence="2 3">
    <name type="scientific">Labedaea rhizosphaerae</name>
    <dbReference type="NCBI Taxonomy" id="598644"/>
    <lineage>
        <taxon>Bacteria</taxon>
        <taxon>Bacillati</taxon>
        <taxon>Actinomycetota</taxon>
        <taxon>Actinomycetes</taxon>
        <taxon>Pseudonocardiales</taxon>
        <taxon>Pseudonocardiaceae</taxon>
        <taxon>Labedaea</taxon>
    </lineage>
</organism>
<dbReference type="GO" id="GO:0003677">
    <property type="term" value="F:DNA binding"/>
    <property type="evidence" value="ECO:0007669"/>
    <property type="project" value="InterPro"/>
</dbReference>
<dbReference type="PROSITE" id="PS50943">
    <property type="entry name" value="HTH_CROC1"/>
    <property type="match status" value="1"/>
</dbReference>
<dbReference type="RefSeq" id="WP_133854334.1">
    <property type="nucleotide sequence ID" value="NZ_SNXZ01000012.1"/>
</dbReference>
<gene>
    <name evidence="2" type="ORF">EV186_11236</name>
</gene>
<dbReference type="InterPro" id="IPR010982">
    <property type="entry name" value="Lambda_DNA-bd_dom_sf"/>
</dbReference>
<comment type="caution">
    <text evidence="2">The sequence shown here is derived from an EMBL/GenBank/DDBJ whole genome shotgun (WGS) entry which is preliminary data.</text>
</comment>
<dbReference type="Gene3D" id="1.10.260.40">
    <property type="entry name" value="lambda repressor-like DNA-binding domains"/>
    <property type="match status" value="1"/>
</dbReference>
<protein>
    <submittedName>
        <fullName evidence="2">Transcriptional regulator with XRE-family HTH domain</fullName>
    </submittedName>
</protein>
<dbReference type="SMART" id="SM00530">
    <property type="entry name" value="HTH_XRE"/>
    <property type="match status" value="1"/>
</dbReference>